<dbReference type="Proteomes" id="UP000240481">
    <property type="component" value="Unassembled WGS sequence"/>
</dbReference>
<dbReference type="CDD" id="cd19438">
    <property type="entry name" value="lipocalin_Blc-like"/>
    <property type="match status" value="1"/>
</dbReference>
<feature type="lipid moiety-binding region" description="S-diacylglycerol cysteine" evidence="13">
    <location>
        <position position="16"/>
    </location>
</feature>
<dbReference type="GO" id="GO:0008289">
    <property type="term" value="F:lipid binding"/>
    <property type="evidence" value="ECO:0007669"/>
    <property type="project" value="UniProtKB-UniRule"/>
</dbReference>
<evidence type="ECO:0000256" key="11">
    <source>
        <dbReference type="ARBA" id="ARBA00071217"/>
    </source>
</evidence>
<evidence type="ECO:0000313" key="15">
    <source>
        <dbReference type="EMBL" id="PSW26500.1"/>
    </source>
</evidence>
<dbReference type="Gene3D" id="2.40.128.20">
    <property type="match status" value="1"/>
</dbReference>
<protein>
    <recommendedName>
        <fullName evidence="11 12">Outer membrane lipoprotein Blc</fullName>
    </recommendedName>
</protein>
<keyword evidence="7 13" id="KW-0564">Palmitate</keyword>
<evidence type="ECO:0000256" key="9">
    <source>
        <dbReference type="ARBA" id="ARBA00023288"/>
    </source>
</evidence>
<comment type="function">
    <text evidence="10 12">Involved in the storage or transport of lipids necessary for membrane maintenance under stressful conditions. Displays a binding preference for lysophospholipids.</text>
</comment>
<sequence length="170" mass="19340">MPLKAFLLSLALLTGCTSIPDNVEPVQSFDINRFLGQWYEVARLDHSFESGLSNVTATYALRDDQGISVINRGFSAEKEQWSEAIGKAYFVDKNDIGHLKVSFWGPFYSSYVIFELGENYDYAFVSGYSKDYLWLLSRTPQVDPSIMEKFITDANKKGFDTSTLIRVEQE</sequence>
<dbReference type="InterPro" id="IPR022271">
    <property type="entry name" value="Lipocalin_ApoD"/>
</dbReference>
<dbReference type="RefSeq" id="WP_048899697.1">
    <property type="nucleotide sequence ID" value="NZ_AP024852.1"/>
</dbReference>
<evidence type="ECO:0000259" key="14">
    <source>
        <dbReference type="Pfam" id="PF08212"/>
    </source>
</evidence>
<evidence type="ECO:0000256" key="4">
    <source>
        <dbReference type="ARBA" id="ARBA00022729"/>
    </source>
</evidence>
<comment type="subcellular location">
    <subcellularLocation>
        <location evidence="1">Cell outer membrane</location>
        <topology evidence="1">Lipid-anchor</topology>
    </subcellularLocation>
</comment>
<dbReference type="PROSITE" id="PS00213">
    <property type="entry name" value="LIPOCALIN"/>
    <property type="match status" value="1"/>
</dbReference>
<keyword evidence="9 12" id="KW-0449">Lipoprotein</keyword>
<evidence type="ECO:0000256" key="6">
    <source>
        <dbReference type="ARBA" id="ARBA00023136"/>
    </source>
</evidence>
<organism evidence="15 16">
    <name type="scientific">Photobacterium swingsii</name>
    <dbReference type="NCBI Taxonomy" id="680026"/>
    <lineage>
        <taxon>Bacteria</taxon>
        <taxon>Pseudomonadati</taxon>
        <taxon>Pseudomonadota</taxon>
        <taxon>Gammaproteobacteria</taxon>
        <taxon>Vibrionales</taxon>
        <taxon>Vibrionaceae</taxon>
        <taxon>Photobacterium</taxon>
    </lineage>
</organism>
<gene>
    <name evidence="15" type="ORF">C9I94_00470</name>
</gene>
<dbReference type="STRING" id="680026.AB733_16125"/>
<evidence type="ECO:0000256" key="1">
    <source>
        <dbReference type="ARBA" id="ARBA00004459"/>
    </source>
</evidence>
<comment type="subunit">
    <text evidence="3 12">Homodimer.</text>
</comment>
<evidence type="ECO:0000256" key="13">
    <source>
        <dbReference type="PIRSR" id="PIRSR036893-52"/>
    </source>
</evidence>
<dbReference type="PANTHER" id="PTHR10612:SF34">
    <property type="entry name" value="APOLIPOPROTEIN D"/>
    <property type="match status" value="1"/>
</dbReference>
<dbReference type="PIRSF" id="PIRSF036893">
    <property type="entry name" value="Lipocalin_ApoD"/>
    <property type="match status" value="1"/>
</dbReference>
<dbReference type="GO" id="GO:0006950">
    <property type="term" value="P:response to stress"/>
    <property type="evidence" value="ECO:0007669"/>
    <property type="project" value="UniProtKB-ARBA"/>
</dbReference>
<evidence type="ECO:0000256" key="3">
    <source>
        <dbReference type="ARBA" id="ARBA00011738"/>
    </source>
</evidence>
<keyword evidence="5 12" id="KW-0446">Lipid-binding</keyword>
<evidence type="ECO:0000256" key="7">
    <source>
        <dbReference type="ARBA" id="ARBA00023139"/>
    </source>
</evidence>
<dbReference type="InterPro" id="IPR002446">
    <property type="entry name" value="Lipocalin_bac"/>
</dbReference>
<accession>A0A0J8V876</accession>
<evidence type="ECO:0000313" key="16">
    <source>
        <dbReference type="Proteomes" id="UP000240481"/>
    </source>
</evidence>
<keyword evidence="16" id="KW-1185">Reference proteome</keyword>
<comment type="similarity">
    <text evidence="2 12">Belongs to the calycin superfamily. Lipocalin family.</text>
</comment>
<dbReference type="PANTHER" id="PTHR10612">
    <property type="entry name" value="APOLIPOPROTEIN D"/>
    <property type="match status" value="1"/>
</dbReference>
<dbReference type="PROSITE" id="PS51257">
    <property type="entry name" value="PROKAR_LIPOPROTEIN"/>
    <property type="match status" value="1"/>
</dbReference>
<name>A0A0J8V876_9GAMM</name>
<proteinExistence type="inferred from homology"/>
<evidence type="ECO:0000256" key="12">
    <source>
        <dbReference type="PIRNR" id="PIRNR036893"/>
    </source>
</evidence>
<feature type="lipid moiety-binding region" description="N-palmitoyl cysteine" evidence="13">
    <location>
        <position position="16"/>
    </location>
</feature>
<dbReference type="AlphaFoldDB" id="A0A0J8V876"/>
<dbReference type="InterPro" id="IPR047202">
    <property type="entry name" value="Lipocalin_Blc-like_dom"/>
</dbReference>
<dbReference type="InterPro" id="IPR022272">
    <property type="entry name" value="Lipocalin_CS"/>
</dbReference>
<dbReference type="SUPFAM" id="SSF50814">
    <property type="entry name" value="Lipocalins"/>
    <property type="match status" value="1"/>
</dbReference>
<dbReference type="InterPro" id="IPR012674">
    <property type="entry name" value="Calycin"/>
</dbReference>
<dbReference type="InterPro" id="IPR000566">
    <property type="entry name" value="Lipocln_cytosolic_FA-bd_dom"/>
</dbReference>
<evidence type="ECO:0000256" key="5">
    <source>
        <dbReference type="ARBA" id="ARBA00023121"/>
    </source>
</evidence>
<dbReference type="Pfam" id="PF08212">
    <property type="entry name" value="Lipocalin_2"/>
    <property type="match status" value="1"/>
</dbReference>
<reference evidence="15 16" key="1">
    <citation type="submission" date="2018-01" db="EMBL/GenBank/DDBJ databases">
        <title>Whole genome sequencing of Histamine producing bacteria.</title>
        <authorList>
            <person name="Butler K."/>
        </authorList>
    </citation>
    <scope>NUCLEOTIDE SEQUENCE [LARGE SCALE GENOMIC DNA]</scope>
    <source>
        <strain evidence="15 16">DSM 24669</strain>
    </source>
</reference>
<comment type="caution">
    <text evidence="15">The sequence shown here is derived from an EMBL/GenBank/DDBJ whole genome shotgun (WGS) entry which is preliminary data.</text>
</comment>
<dbReference type="EMBL" id="PYLZ01000001">
    <property type="protein sequence ID" value="PSW26500.1"/>
    <property type="molecule type" value="Genomic_DNA"/>
</dbReference>
<keyword evidence="6 12" id="KW-0472">Membrane</keyword>
<dbReference type="GO" id="GO:0009279">
    <property type="term" value="C:cell outer membrane"/>
    <property type="evidence" value="ECO:0007669"/>
    <property type="project" value="UniProtKB-SubCell"/>
</dbReference>
<evidence type="ECO:0000256" key="2">
    <source>
        <dbReference type="ARBA" id="ARBA00006889"/>
    </source>
</evidence>
<keyword evidence="4" id="KW-0732">Signal</keyword>
<keyword evidence="8 12" id="KW-0998">Cell outer membrane</keyword>
<dbReference type="PRINTS" id="PR01171">
    <property type="entry name" value="BCTLIPOCALIN"/>
</dbReference>
<evidence type="ECO:0000256" key="10">
    <source>
        <dbReference type="ARBA" id="ARBA00057024"/>
    </source>
</evidence>
<evidence type="ECO:0000256" key="8">
    <source>
        <dbReference type="ARBA" id="ARBA00023237"/>
    </source>
</evidence>
<dbReference type="FunFam" id="2.40.128.20:FF:000002">
    <property type="entry name" value="Outer membrane lipoprotein Blc"/>
    <property type="match status" value="1"/>
</dbReference>
<dbReference type="OrthoDB" id="9793905at2"/>
<feature type="domain" description="Lipocalin/cytosolic fatty-acid binding" evidence="14">
    <location>
        <begin position="29"/>
        <end position="169"/>
    </location>
</feature>